<accession>A0ABN2YCW2</accession>
<evidence type="ECO:0000313" key="1">
    <source>
        <dbReference type="EMBL" id="GAA2125107.1"/>
    </source>
</evidence>
<comment type="caution">
    <text evidence="1">The sequence shown here is derived from an EMBL/GenBank/DDBJ whole genome shotgun (WGS) entry which is preliminary data.</text>
</comment>
<proteinExistence type="predicted"/>
<protein>
    <submittedName>
        <fullName evidence="1">Uncharacterized protein</fullName>
    </submittedName>
</protein>
<gene>
    <name evidence="1" type="ORF">GCM10009759_77050</name>
</gene>
<dbReference type="RefSeq" id="WP_344559230.1">
    <property type="nucleotide sequence ID" value="NZ_BAAANS010000107.1"/>
</dbReference>
<dbReference type="Proteomes" id="UP001500897">
    <property type="component" value="Unassembled WGS sequence"/>
</dbReference>
<dbReference type="EMBL" id="BAAANS010000107">
    <property type="protein sequence ID" value="GAA2125107.1"/>
    <property type="molecule type" value="Genomic_DNA"/>
</dbReference>
<reference evidence="1 2" key="1">
    <citation type="journal article" date="2019" name="Int. J. Syst. Evol. Microbiol.">
        <title>The Global Catalogue of Microorganisms (GCM) 10K type strain sequencing project: providing services to taxonomists for standard genome sequencing and annotation.</title>
        <authorList>
            <consortium name="The Broad Institute Genomics Platform"/>
            <consortium name="The Broad Institute Genome Sequencing Center for Infectious Disease"/>
            <person name="Wu L."/>
            <person name="Ma J."/>
        </authorList>
    </citation>
    <scope>NUCLEOTIDE SEQUENCE [LARGE SCALE GENOMIC DNA]</scope>
    <source>
        <strain evidence="1 2">JCM 14559</strain>
    </source>
</reference>
<keyword evidence="2" id="KW-1185">Reference proteome</keyword>
<name>A0ABN2YCW2_9ACTN</name>
<organism evidence="1 2">
    <name type="scientific">Kitasatospora saccharophila</name>
    <dbReference type="NCBI Taxonomy" id="407973"/>
    <lineage>
        <taxon>Bacteria</taxon>
        <taxon>Bacillati</taxon>
        <taxon>Actinomycetota</taxon>
        <taxon>Actinomycetes</taxon>
        <taxon>Kitasatosporales</taxon>
        <taxon>Streptomycetaceae</taxon>
        <taxon>Kitasatospora</taxon>
    </lineage>
</organism>
<sequence length="128" mass="14145">MGAELEERGIWKRAGDRVATGLAEGLVVTLEQGKVTLDQRKVTREMGEAVWENLPLVLEALSDFADKGRVTALAQLAAVADSPDQEEQVRQESAAADLLNDAREARHLRQWLLEAGRRLSDERVADLI</sequence>
<evidence type="ECO:0000313" key="2">
    <source>
        <dbReference type="Proteomes" id="UP001500897"/>
    </source>
</evidence>